<evidence type="ECO:0000256" key="2">
    <source>
        <dbReference type="ARBA" id="ARBA00009008"/>
    </source>
</evidence>
<comment type="similarity">
    <text evidence="2">Belongs to the DivIVA family.</text>
</comment>
<comment type="subcellular location">
    <subcellularLocation>
        <location evidence="1">Cytoplasm</location>
    </subcellularLocation>
</comment>
<reference evidence="9 10" key="1">
    <citation type="submission" date="2017-02" db="EMBL/GenBank/DDBJ databases">
        <authorList>
            <person name="Peterson S.W."/>
        </authorList>
    </citation>
    <scope>NUCLEOTIDE SEQUENCE [LARGE SCALE GENOMIC DNA]</scope>
    <source>
        <strain evidence="9 10">ATCC 17233</strain>
    </source>
</reference>
<dbReference type="EMBL" id="FUXA01000006">
    <property type="protein sequence ID" value="SJZ61046.1"/>
    <property type="molecule type" value="Genomic_DNA"/>
</dbReference>
<feature type="compositionally biased region" description="Polar residues" evidence="8">
    <location>
        <begin position="249"/>
        <end position="268"/>
    </location>
</feature>
<evidence type="ECO:0000256" key="1">
    <source>
        <dbReference type="ARBA" id="ARBA00004496"/>
    </source>
</evidence>
<evidence type="ECO:0000256" key="4">
    <source>
        <dbReference type="ARBA" id="ARBA00022618"/>
    </source>
</evidence>
<protein>
    <submittedName>
        <fullName evidence="9">DivIVA protein</fullName>
    </submittedName>
</protein>
<evidence type="ECO:0000256" key="8">
    <source>
        <dbReference type="SAM" id="MobiDB-lite"/>
    </source>
</evidence>
<dbReference type="Proteomes" id="UP000189857">
    <property type="component" value="Unassembled WGS sequence"/>
</dbReference>
<dbReference type="InterPro" id="IPR019933">
    <property type="entry name" value="DivIVA_domain"/>
</dbReference>
<organism evidence="9 10">
    <name type="scientific">Eubacterium ruminantium</name>
    <dbReference type="NCBI Taxonomy" id="42322"/>
    <lineage>
        <taxon>Bacteria</taxon>
        <taxon>Bacillati</taxon>
        <taxon>Bacillota</taxon>
        <taxon>Clostridia</taxon>
        <taxon>Eubacteriales</taxon>
        <taxon>Eubacteriaceae</taxon>
        <taxon>Eubacterium</taxon>
    </lineage>
</organism>
<feature type="region of interest" description="Disordered" evidence="8">
    <location>
        <begin position="334"/>
        <end position="363"/>
    </location>
</feature>
<evidence type="ECO:0000256" key="7">
    <source>
        <dbReference type="SAM" id="Coils"/>
    </source>
</evidence>
<dbReference type="RefSeq" id="WP_078786899.1">
    <property type="nucleotide sequence ID" value="NZ_FMTO01000004.1"/>
</dbReference>
<evidence type="ECO:0000256" key="6">
    <source>
        <dbReference type="ARBA" id="ARBA00023306"/>
    </source>
</evidence>
<dbReference type="InterPro" id="IPR007793">
    <property type="entry name" value="DivIVA_fam"/>
</dbReference>
<dbReference type="AlphaFoldDB" id="A0A1T4M2C8"/>
<dbReference type="PANTHER" id="PTHR35794:SF2">
    <property type="entry name" value="CELL DIVISION PROTEIN DIVIVA"/>
    <property type="match status" value="1"/>
</dbReference>
<evidence type="ECO:0000313" key="9">
    <source>
        <dbReference type="EMBL" id="SJZ61046.1"/>
    </source>
</evidence>
<sequence length="381" mass="43060">MLTPVDIQQKKFKTGFGYSKDDVTKFFEEVSRSYEELYRSNAELKEKVITLNDGLQHYKTTEEQLQKNLMLAEKNSQQSVTNAAKEAKNIELEAKNRANEIVNQAYKDLERMENKLRALETRYAEYKSEFATLVKKMFEVIDLHDIDPDAKIDPNFASSNRNDKKNMQGTNFGRALGVGFETLDDLDIKEDFDDFEKVFGNNSLPEKRSNSKLGRTNLELKGSKNNTNSTNDVYGSMLGGTGIDPFKSGDNNSPHLSSRTKTDSAANSNDEKVLNFANKQNSKEEKPKPTFTIKEEKEEDYKPKRDAFSSASKTLSFRPASEYNDIESMMSERVSSSDNLRHHVEDEEASGSLGSGLEQNLKVSGNDDIFPVADEDGFTFL</sequence>
<keyword evidence="3" id="KW-0963">Cytoplasm</keyword>
<evidence type="ECO:0000313" key="10">
    <source>
        <dbReference type="Proteomes" id="UP000189857"/>
    </source>
</evidence>
<dbReference type="GO" id="GO:0051301">
    <property type="term" value="P:cell division"/>
    <property type="evidence" value="ECO:0007669"/>
    <property type="project" value="UniProtKB-KW"/>
</dbReference>
<keyword evidence="4" id="KW-0132">Cell division</keyword>
<feature type="compositionally biased region" description="Polar residues" evidence="8">
    <location>
        <begin position="223"/>
        <end position="233"/>
    </location>
</feature>
<evidence type="ECO:0000256" key="3">
    <source>
        <dbReference type="ARBA" id="ARBA00022490"/>
    </source>
</evidence>
<feature type="compositionally biased region" description="Basic and acidic residues" evidence="8">
    <location>
        <begin position="281"/>
        <end position="307"/>
    </location>
</feature>
<dbReference type="GO" id="GO:0005737">
    <property type="term" value="C:cytoplasm"/>
    <property type="evidence" value="ECO:0007669"/>
    <property type="project" value="UniProtKB-SubCell"/>
</dbReference>
<feature type="coiled-coil region" evidence="7">
    <location>
        <begin position="27"/>
        <end position="136"/>
    </location>
</feature>
<keyword evidence="5 7" id="KW-0175">Coiled coil</keyword>
<dbReference type="OrthoDB" id="9815492at2"/>
<dbReference type="NCBIfam" id="TIGR03544">
    <property type="entry name" value="DivI1A_domain"/>
    <property type="match status" value="1"/>
</dbReference>
<evidence type="ECO:0000256" key="5">
    <source>
        <dbReference type="ARBA" id="ARBA00023054"/>
    </source>
</evidence>
<gene>
    <name evidence="9" type="ORF">SAMN02745110_01064</name>
</gene>
<keyword evidence="6" id="KW-0131">Cell cycle</keyword>
<dbReference type="PANTHER" id="PTHR35794">
    <property type="entry name" value="CELL DIVISION PROTEIN DIVIVA"/>
    <property type="match status" value="1"/>
</dbReference>
<dbReference type="Pfam" id="PF05103">
    <property type="entry name" value="DivIVA"/>
    <property type="match status" value="1"/>
</dbReference>
<name>A0A1T4M2C8_9FIRM</name>
<proteinExistence type="inferred from homology"/>
<keyword evidence="10" id="KW-1185">Reference proteome</keyword>
<feature type="region of interest" description="Disordered" evidence="8">
    <location>
        <begin position="199"/>
        <end position="313"/>
    </location>
</feature>
<accession>A0A1T4M2C8</accession>
<dbReference type="Gene3D" id="6.10.250.660">
    <property type="match status" value="1"/>
</dbReference>